<dbReference type="PANTHER" id="PTHR24346">
    <property type="entry name" value="MAP/MICROTUBULE AFFINITY-REGULATING KINASE"/>
    <property type="match status" value="1"/>
</dbReference>
<sequence length="723" mass="80422">MMWGERRARTANPEELMDLLGNRLKALNLLLQRLQITDEAVSPRELIQARSRTALSCRLNARLQRQQALEPDLAPMSTQDEVFGNVELLEHMLSFLGSPSALARVGAVCTTWYLASRMQTLWEAELRRSGRLIDFDMKPLPLPLEEEWTLFETAARIERHGCRPVEGQHPEIGTIDSHVDDLAAYVLENEVNESTGALQPLNDVSVIRACTYIASHATRGRVSIRHLNFHQSRLSITALRAPNALPLPNSPHLQPVRQIIVSDHQVPSVYVVQPALTTTLEHVLKKEEPLDRAHAHSILCQLANALRCLHEQGFVHGAVLLNNIYLQEAGRTPFVVLDKIYNCRKAYRLRKGDLRLSRSLPHGDLASASDGQGGTTAGSPSGFDPHGSAQAAAEEQAASDVDQALNAWLSDVENNVEMDVPPSPTFSLYGTSALGSLLEHSPVPMTTQAWIEELHQTPTHQLQGSSRAFADLLTWGWSAYDRLGIVIEGLHAEHVDAESPVPYAELSFDVRDLGRVLLRMLLQPYKVGPTPELPPSPADFSESLQELLLKMLHRNPARRPTAQQVRCSAWTQEQLPGVPRPLCCCWKLADALDVSATPSDLRLLSRREPKFEQVNLANSPAVTDEWLEVLSCTHADSLRGLDISGCQNISCTQRPLRAMSKLRCLQVLRLPSEKWGQHELAECLTALPALRAIDEQTYADLYRERDALRAQCDILANVRVSGR</sequence>
<evidence type="ECO:0000259" key="4">
    <source>
        <dbReference type="PROSITE" id="PS50011"/>
    </source>
</evidence>
<organism evidence="5 6">
    <name type="scientific">Prymnesium parvum</name>
    <name type="common">Toxic golden alga</name>
    <dbReference type="NCBI Taxonomy" id="97485"/>
    <lineage>
        <taxon>Eukaryota</taxon>
        <taxon>Haptista</taxon>
        <taxon>Haptophyta</taxon>
        <taxon>Prymnesiophyceae</taxon>
        <taxon>Prymnesiales</taxon>
        <taxon>Prymnesiaceae</taxon>
        <taxon>Prymnesium</taxon>
    </lineage>
</organism>
<evidence type="ECO:0000313" key="6">
    <source>
        <dbReference type="Proteomes" id="UP001515480"/>
    </source>
</evidence>
<dbReference type="AlphaFoldDB" id="A0AB34K2C8"/>
<feature type="region of interest" description="Disordered" evidence="3">
    <location>
        <begin position="360"/>
        <end position="396"/>
    </location>
</feature>
<dbReference type="Gene3D" id="3.80.10.10">
    <property type="entry name" value="Ribonuclease Inhibitor"/>
    <property type="match status" value="1"/>
</dbReference>
<dbReference type="InterPro" id="IPR036047">
    <property type="entry name" value="F-box-like_dom_sf"/>
</dbReference>
<evidence type="ECO:0000313" key="5">
    <source>
        <dbReference type="EMBL" id="KAL1527065.1"/>
    </source>
</evidence>
<dbReference type="SUPFAM" id="SSF56112">
    <property type="entry name" value="Protein kinase-like (PK-like)"/>
    <property type="match status" value="1"/>
</dbReference>
<protein>
    <recommendedName>
        <fullName evidence="4">Protein kinase domain-containing protein</fullName>
    </recommendedName>
</protein>
<keyword evidence="6" id="KW-1185">Reference proteome</keyword>
<dbReference type="GO" id="GO:0035556">
    <property type="term" value="P:intracellular signal transduction"/>
    <property type="evidence" value="ECO:0007669"/>
    <property type="project" value="TreeGrafter"/>
</dbReference>
<dbReference type="GO" id="GO:0004674">
    <property type="term" value="F:protein serine/threonine kinase activity"/>
    <property type="evidence" value="ECO:0007669"/>
    <property type="project" value="TreeGrafter"/>
</dbReference>
<dbReference type="InterPro" id="IPR000719">
    <property type="entry name" value="Prot_kinase_dom"/>
</dbReference>
<dbReference type="Proteomes" id="UP001515480">
    <property type="component" value="Unassembled WGS sequence"/>
</dbReference>
<dbReference type="GO" id="GO:0005524">
    <property type="term" value="F:ATP binding"/>
    <property type="evidence" value="ECO:0007669"/>
    <property type="project" value="UniProtKB-KW"/>
</dbReference>
<accession>A0AB34K2C8</accession>
<keyword evidence="1" id="KW-0547">Nucleotide-binding</keyword>
<dbReference type="InterPro" id="IPR011009">
    <property type="entry name" value="Kinase-like_dom_sf"/>
</dbReference>
<reference evidence="5 6" key="1">
    <citation type="journal article" date="2024" name="Science">
        <title>Giant polyketide synthase enzymes in the biosynthesis of giant marine polyether toxins.</title>
        <authorList>
            <person name="Fallon T.R."/>
            <person name="Shende V.V."/>
            <person name="Wierzbicki I.H."/>
            <person name="Pendleton A.L."/>
            <person name="Watervoot N.F."/>
            <person name="Auber R.P."/>
            <person name="Gonzalez D.J."/>
            <person name="Wisecaver J.H."/>
            <person name="Moore B.S."/>
        </authorList>
    </citation>
    <scope>NUCLEOTIDE SEQUENCE [LARGE SCALE GENOMIC DNA]</scope>
    <source>
        <strain evidence="5 6">12B1</strain>
    </source>
</reference>
<dbReference type="EMBL" id="JBGBPQ010000003">
    <property type="protein sequence ID" value="KAL1527065.1"/>
    <property type="molecule type" value="Genomic_DNA"/>
</dbReference>
<proteinExistence type="predicted"/>
<comment type="caution">
    <text evidence="5">The sequence shown here is derived from an EMBL/GenBank/DDBJ whole genome shotgun (WGS) entry which is preliminary data.</text>
</comment>
<keyword evidence="2" id="KW-0067">ATP-binding</keyword>
<dbReference type="PANTHER" id="PTHR24346:SF30">
    <property type="entry name" value="MATERNAL EMBRYONIC LEUCINE ZIPPER KINASE"/>
    <property type="match status" value="1"/>
</dbReference>
<dbReference type="SUPFAM" id="SSF52047">
    <property type="entry name" value="RNI-like"/>
    <property type="match status" value="1"/>
</dbReference>
<dbReference type="SUPFAM" id="SSF81383">
    <property type="entry name" value="F-box domain"/>
    <property type="match status" value="1"/>
</dbReference>
<evidence type="ECO:0000256" key="3">
    <source>
        <dbReference type="SAM" id="MobiDB-lite"/>
    </source>
</evidence>
<name>A0AB34K2C8_PRYPA</name>
<feature type="domain" description="Protein kinase" evidence="4">
    <location>
        <begin position="187"/>
        <end position="571"/>
    </location>
</feature>
<dbReference type="Gene3D" id="1.10.510.10">
    <property type="entry name" value="Transferase(Phosphotransferase) domain 1"/>
    <property type="match status" value="2"/>
</dbReference>
<dbReference type="GO" id="GO:0005737">
    <property type="term" value="C:cytoplasm"/>
    <property type="evidence" value="ECO:0007669"/>
    <property type="project" value="TreeGrafter"/>
</dbReference>
<evidence type="ECO:0000256" key="2">
    <source>
        <dbReference type="ARBA" id="ARBA00022840"/>
    </source>
</evidence>
<gene>
    <name evidence="5" type="ORF">AB1Y20_015749</name>
</gene>
<dbReference type="SMART" id="SM00220">
    <property type="entry name" value="S_TKc"/>
    <property type="match status" value="1"/>
</dbReference>
<dbReference type="InterPro" id="IPR032675">
    <property type="entry name" value="LRR_dom_sf"/>
</dbReference>
<dbReference type="PROSITE" id="PS50011">
    <property type="entry name" value="PROTEIN_KINASE_DOM"/>
    <property type="match status" value="1"/>
</dbReference>
<evidence type="ECO:0000256" key="1">
    <source>
        <dbReference type="ARBA" id="ARBA00022741"/>
    </source>
</evidence>